<accession>K1QGT0</accession>
<sequence length="146" mass="16868">METKSKRSVMSSFTRLFICCTRGEKVSPQTDEEAQDFVQDRESCQTFIDMDTRPKTGFLYQCRRLQDYIRRKLHIERKMKVLKKPISLEDEPCSSRSPSPGSSGSSISTSPRKPKRRLIRAMERAGRLLPGIPEEDLDIEIIQLDD</sequence>
<dbReference type="EMBL" id="JH819013">
    <property type="protein sequence ID" value="EKC36017.1"/>
    <property type="molecule type" value="Genomic_DNA"/>
</dbReference>
<feature type="compositionally biased region" description="Low complexity" evidence="1">
    <location>
        <begin position="94"/>
        <end position="111"/>
    </location>
</feature>
<protein>
    <submittedName>
        <fullName evidence="2">Uncharacterized protein</fullName>
    </submittedName>
</protein>
<evidence type="ECO:0000256" key="1">
    <source>
        <dbReference type="SAM" id="MobiDB-lite"/>
    </source>
</evidence>
<feature type="region of interest" description="Disordered" evidence="1">
    <location>
        <begin position="86"/>
        <end position="119"/>
    </location>
</feature>
<dbReference type="InParanoid" id="K1QGT0"/>
<reference evidence="2" key="1">
    <citation type="journal article" date="2012" name="Nature">
        <title>The oyster genome reveals stress adaptation and complexity of shell formation.</title>
        <authorList>
            <person name="Zhang G."/>
            <person name="Fang X."/>
            <person name="Guo X."/>
            <person name="Li L."/>
            <person name="Luo R."/>
            <person name="Xu F."/>
            <person name="Yang P."/>
            <person name="Zhang L."/>
            <person name="Wang X."/>
            <person name="Qi H."/>
            <person name="Xiong Z."/>
            <person name="Que H."/>
            <person name="Xie Y."/>
            <person name="Holland P.W."/>
            <person name="Paps J."/>
            <person name="Zhu Y."/>
            <person name="Wu F."/>
            <person name="Chen Y."/>
            <person name="Wang J."/>
            <person name="Peng C."/>
            <person name="Meng J."/>
            <person name="Yang L."/>
            <person name="Liu J."/>
            <person name="Wen B."/>
            <person name="Zhang N."/>
            <person name="Huang Z."/>
            <person name="Zhu Q."/>
            <person name="Feng Y."/>
            <person name="Mount A."/>
            <person name="Hedgecock D."/>
            <person name="Xu Z."/>
            <person name="Liu Y."/>
            <person name="Domazet-Loso T."/>
            <person name="Du Y."/>
            <person name="Sun X."/>
            <person name="Zhang S."/>
            <person name="Liu B."/>
            <person name="Cheng P."/>
            <person name="Jiang X."/>
            <person name="Li J."/>
            <person name="Fan D."/>
            <person name="Wang W."/>
            <person name="Fu W."/>
            <person name="Wang T."/>
            <person name="Wang B."/>
            <person name="Zhang J."/>
            <person name="Peng Z."/>
            <person name="Li Y."/>
            <person name="Li N."/>
            <person name="Wang J."/>
            <person name="Chen M."/>
            <person name="He Y."/>
            <person name="Tan F."/>
            <person name="Song X."/>
            <person name="Zheng Q."/>
            <person name="Huang R."/>
            <person name="Yang H."/>
            <person name="Du X."/>
            <person name="Chen L."/>
            <person name="Yang M."/>
            <person name="Gaffney P.M."/>
            <person name="Wang S."/>
            <person name="Luo L."/>
            <person name="She Z."/>
            <person name="Ming Y."/>
            <person name="Huang W."/>
            <person name="Zhang S."/>
            <person name="Huang B."/>
            <person name="Zhang Y."/>
            <person name="Qu T."/>
            <person name="Ni P."/>
            <person name="Miao G."/>
            <person name="Wang J."/>
            <person name="Wang Q."/>
            <person name="Steinberg C.E."/>
            <person name="Wang H."/>
            <person name="Li N."/>
            <person name="Qian L."/>
            <person name="Zhang G."/>
            <person name="Li Y."/>
            <person name="Yang H."/>
            <person name="Liu X."/>
            <person name="Wang J."/>
            <person name="Yin Y."/>
            <person name="Wang J."/>
        </authorList>
    </citation>
    <scope>NUCLEOTIDE SEQUENCE [LARGE SCALE GENOMIC DNA]</scope>
    <source>
        <strain evidence="2">05x7-T-G4-1.051#20</strain>
    </source>
</reference>
<dbReference type="HOGENOM" id="CLU_1779241_0_0_1"/>
<proteinExistence type="predicted"/>
<name>K1QGT0_MAGGI</name>
<evidence type="ECO:0000313" key="2">
    <source>
        <dbReference type="EMBL" id="EKC36017.1"/>
    </source>
</evidence>
<gene>
    <name evidence="2" type="ORF">CGI_10015772</name>
</gene>
<organism evidence="2">
    <name type="scientific">Magallana gigas</name>
    <name type="common">Pacific oyster</name>
    <name type="synonym">Crassostrea gigas</name>
    <dbReference type="NCBI Taxonomy" id="29159"/>
    <lineage>
        <taxon>Eukaryota</taxon>
        <taxon>Metazoa</taxon>
        <taxon>Spiralia</taxon>
        <taxon>Lophotrochozoa</taxon>
        <taxon>Mollusca</taxon>
        <taxon>Bivalvia</taxon>
        <taxon>Autobranchia</taxon>
        <taxon>Pteriomorphia</taxon>
        <taxon>Ostreida</taxon>
        <taxon>Ostreoidea</taxon>
        <taxon>Ostreidae</taxon>
        <taxon>Magallana</taxon>
    </lineage>
</organism>
<dbReference type="AlphaFoldDB" id="K1QGT0"/>